<evidence type="ECO:0000256" key="1">
    <source>
        <dbReference type="SAM" id="MobiDB-lite"/>
    </source>
</evidence>
<reference evidence="2 3" key="1">
    <citation type="journal article" date="2016" name="Nat. Commun.">
        <title>Thousands of microbial genomes shed light on interconnected biogeochemical processes in an aquifer system.</title>
        <authorList>
            <person name="Anantharaman K."/>
            <person name="Brown C.T."/>
            <person name="Hug L.A."/>
            <person name="Sharon I."/>
            <person name="Castelle C.J."/>
            <person name="Probst A.J."/>
            <person name="Thomas B.C."/>
            <person name="Singh A."/>
            <person name="Wilkins M.J."/>
            <person name="Karaoz U."/>
            <person name="Brodie E.L."/>
            <person name="Williams K.H."/>
            <person name="Hubbard S.S."/>
            <person name="Banfield J.F."/>
        </authorList>
    </citation>
    <scope>NUCLEOTIDE SEQUENCE [LARGE SCALE GENOMIC DNA]</scope>
</reference>
<dbReference type="AlphaFoldDB" id="A0A1F8EB40"/>
<comment type="caution">
    <text evidence="2">The sequence shown here is derived from an EMBL/GenBank/DDBJ whole genome shotgun (WGS) entry which is preliminary data.</text>
</comment>
<dbReference type="Proteomes" id="UP000178520">
    <property type="component" value="Unassembled WGS sequence"/>
</dbReference>
<protein>
    <submittedName>
        <fullName evidence="2">Uncharacterized protein</fullName>
    </submittedName>
</protein>
<accession>A0A1F8EB40</accession>
<proteinExistence type="predicted"/>
<dbReference type="EMBL" id="MGJA01000003">
    <property type="protein sequence ID" value="OGM98104.1"/>
    <property type="molecule type" value="Genomic_DNA"/>
</dbReference>
<sequence>MITDQKPDNVMLAINKMAKKVGINGAFDMLRDAKFRALESILISKGIVSKEEISKAMDEALEATANDIERMPPLPTNQHTSNRA</sequence>
<evidence type="ECO:0000313" key="3">
    <source>
        <dbReference type="Proteomes" id="UP000178520"/>
    </source>
</evidence>
<organism evidence="2 3">
    <name type="scientific">Candidatus Yanofskybacteria bacterium RIFCSPHIGHO2_01_FULL_41_21</name>
    <dbReference type="NCBI Taxonomy" id="1802660"/>
    <lineage>
        <taxon>Bacteria</taxon>
        <taxon>Candidatus Yanofskyibacteriota</taxon>
    </lineage>
</organism>
<gene>
    <name evidence="2" type="ORF">A2735_00125</name>
</gene>
<evidence type="ECO:0000313" key="2">
    <source>
        <dbReference type="EMBL" id="OGM98104.1"/>
    </source>
</evidence>
<name>A0A1F8EB40_9BACT</name>
<feature type="region of interest" description="Disordered" evidence="1">
    <location>
        <begin position="65"/>
        <end position="84"/>
    </location>
</feature>